<keyword evidence="1" id="KW-0547">Nucleotide-binding</keyword>
<dbReference type="GO" id="GO:0005829">
    <property type="term" value="C:cytosol"/>
    <property type="evidence" value="ECO:0007669"/>
    <property type="project" value="TreeGrafter"/>
</dbReference>
<evidence type="ECO:0000256" key="1">
    <source>
        <dbReference type="ARBA" id="ARBA00022741"/>
    </source>
</evidence>
<keyword evidence="3" id="KW-0347">Helicase</keyword>
<evidence type="ECO:0000256" key="2">
    <source>
        <dbReference type="ARBA" id="ARBA00022801"/>
    </source>
</evidence>
<dbReference type="GO" id="GO:0000725">
    <property type="term" value="P:recombinational repair"/>
    <property type="evidence" value="ECO:0007669"/>
    <property type="project" value="TreeGrafter"/>
</dbReference>
<gene>
    <name evidence="6" type="ORF">METZ01_LOCUS379760</name>
</gene>
<dbReference type="GO" id="GO:0033202">
    <property type="term" value="C:DNA helicase complex"/>
    <property type="evidence" value="ECO:0007669"/>
    <property type="project" value="TreeGrafter"/>
</dbReference>
<dbReference type="InterPro" id="IPR027417">
    <property type="entry name" value="P-loop_NTPase"/>
</dbReference>
<accession>A0A382TXW2</accession>
<evidence type="ECO:0000256" key="4">
    <source>
        <dbReference type="ARBA" id="ARBA00022840"/>
    </source>
</evidence>
<reference evidence="6" key="1">
    <citation type="submission" date="2018-05" db="EMBL/GenBank/DDBJ databases">
        <authorList>
            <person name="Lanie J.A."/>
            <person name="Ng W.-L."/>
            <person name="Kazmierczak K.M."/>
            <person name="Andrzejewski T.M."/>
            <person name="Davidsen T.M."/>
            <person name="Wayne K.J."/>
            <person name="Tettelin H."/>
            <person name="Glass J.I."/>
            <person name="Rusch D."/>
            <person name="Podicherti R."/>
            <person name="Tsui H.-C.T."/>
            <person name="Winkler M.E."/>
        </authorList>
    </citation>
    <scope>NUCLEOTIDE SEQUENCE</scope>
</reference>
<dbReference type="SUPFAM" id="SSF52540">
    <property type="entry name" value="P-loop containing nucleoside triphosphate hydrolases"/>
    <property type="match status" value="1"/>
</dbReference>
<evidence type="ECO:0000313" key="6">
    <source>
        <dbReference type="EMBL" id="SVD26906.1"/>
    </source>
</evidence>
<dbReference type="Gene3D" id="1.10.486.10">
    <property type="entry name" value="PCRA, domain 4"/>
    <property type="match status" value="1"/>
</dbReference>
<feature type="domain" description="UvrD-like helicase C-terminal" evidence="5">
    <location>
        <begin position="7"/>
        <end position="96"/>
    </location>
</feature>
<dbReference type="PANTHER" id="PTHR11070:SF2">
    <property type="entry name" value="ATP-DEPENDENT DNA HELICASE SRS2"/>
    <property type="match status" value="1"/>
</dbReference>
<dbReference type="GO" id="GO:0043138">
    <property type="term" value="F:3'-5' DNA helicase activity"/>
    <property type="evidence" value="ECO:0007669"/>
    <property type="project" value="TreeGrafter"/>
</dbReference>
<organism evidence="6">
    <name type="scientific">marine metagenome</name>
    <dbReference type="NCBI Taxonomy" id="408172"/>
    <lineage>
        <taxon>unclassified sequences</taxon>
        <taxon>metagenomes</taxon>
        <taxon>ecological metagenomes</taxon>
    </lineage>
</organism>
<dbReference type="PANTHER" id="PTHR11070">
    <property type="entry name" value="UVRD / RECB / PCRA DNA HELICASE FAMILY MEMBER"/>
    <property type="match status" value="1"/>
</dbReference>
<proteinExistence type="predicted"/>
<dbReference type="GO" id="GO:0003677">
    <property type="term" value="F:DNA binding"/>
    <property type="evidence" value="ECO:0007669"/>
    <property type="project" value="InterPro"/>
</dbReference>
<dbReference type="Gene3D" id="3.40.50.300">
    <property type="entry name" value="P-loop containing nucleotide triphosphate hydrolases"/>
    <property type="match status" value="1"/>
</dbReference>
<keyword evidence="4" id="KW-0067">ATP-binding</keyword>
<dbReference type="Pfam" id="PF13361">
    <property type="entry name" value="UvrD_C"/>
    <property type="match status" value="1"/>
</dbReference>
<dbReference type="GO" id="GO:0005524">
    <property type="term" value="F:ATP binding"/>
    <property type="evidence" value="ECO:0007669"/>
    <property type="project" value="UniProtKB-KW"/>
</dbReference>
<name>A0A382TXW2_9ZZZZ</name>
<dbReference type="GO" id="GO:0016787">
    <property type="term" value="F:hydrolase activity"/>
    <property type="evidence" value="ECO:0007669"/>
    <property type="project" value="UniProtKB-KW"/>
</dbReference>
<evidence type="ECO:0000259" key="5">
    <source>
        <dbReference type="Pfam" id="PF13361"/>
    </source>
</evidence>
<sequence length="225" mass="26387">MESLREFDNLESFLEHVSLVMENISNTSTETISLMTMHSAKGLEFDYVFLAGWEEGVFPSRRSLEEFGQLGLEEERRLAYVALTRSRKELQIAYVNQNRYSYASHDFNLPSRFIGELPKDLVDIKDSTYFENNNFVNEFIDKPENFDEIITPGRKRLLENSKKNELEWDLNQDDYDVSKMIIGTQVFHQKYGYGKIVFIEGDIAEVKFKKSSQKQIFLKYLLLVN</sequence>
<dbReference type="InterPro" id="IPR014017">
    <property type="entry name" value="DNA_helicase_UvrD-like_C"/>
</dbReference>
<protein>
    <recommendedName>
        <fullName evidence="5">UvrD-like helicase C-terminal domain-containing protein</fullName>
    </recommendedName>
</protein>
<keyword evidence="2" id="KW-0378">Hydrolase</keyword>
<dbReference type="AlphaFoldDB" id="A0A382TXW2"/>
<evidence type="ECO:0000256" key="3">
    <source>
        <dbReference type="ARBA" id="ARBA00022806"/>
    </source>
</evidence>
<dbReference type="CDD" id="cd18807">
    <property type="entry name" value="SF1_C_UvrD"/>
    <property type="match status" value="1"/>
</dbReference>
<dbReference type="InterPro" id="IPR000212">
    <property type="entry name" value="DNA_helicase_UvrD/REP"/>
</dbReference>
<dbReference type="EMBL" id="UINC01140008">
    <property type="protein sequence ID" value="SVD26906.1"/>
    <property type="molecule type" value="Genomic_DNA"/>
</dbReference>